<comment type="pathway">
    <text evidence="8">Amino-acid biosynthesis; L-lysine biosynthesis via DAP pathway; L-lysine from DL-2,6-diaminopimelate: step 1/1.</text>
</comment>
<dbReference type="PRINTS" id="PR01179">
    <property type="entry name" value="ODADCRBXLASE"/>
</dbReference>
<evidence type="ECO:0000259" key="11">
    <source>
        <dbReference type="Pfam" id="PF00278"/>
    </source>
</evidence>
<dbReference type="InterPro" id="IPR029066">
    <property type="entry name" value="PLP-binding_barrel"/>
</dbReference>
<dbReference type="SUPFAM" id="SSF50621">
    <property type="entry name" value="Alanine racemase C-terminal domain-like"/>
    <property type="match status" value="1"/>
</dbReference>
<name>A0A2H9TAI0_9ZZZZ</name>
<evidence type="ECO:0000256" key="7">
    <source>
        <dbReference type="ARBA" id="ARBA00050464"/>
    </source>
</evidence>
<dbReference type="AlphaFoldDB" id="A0A2H9TAI0"/>
<dbReference type="PRINTS" id="PR01181">
    <property type="entry name" value="DAPDCRBXLASE"/>
</dbReference>
<dbReference type="EMBL" id="NSIT01000031">
    <property type="protein sequence ID" value="PJE80128.1"/>
    <property type="molecule type" value="Genomic_DNA"/>
</dbReference>
<keyword evidence="3" id="KW-0210">Decarboxylase</keyword>
<evidence type="ECO:0000256" key="5">
    <source>
        <dbReference type="ARBA" id="ARBA00023154"/>
    </source>
</evidence>
<organism evidence="13">
    <name type="scientific">invertebrate metagenome</name>
    <dbReference type="NCBI Taxonomy" id="1711999"/>
    <lineage>
        <taxon>unclassified sequences</taxon>
        <taxon>metagenomes</taxon>
        <taxon>organismal metagenomes</taxon>
    </lineage>
</organism>
<dbReference type="Pfam" id="PF00278">
    <property type="entry name" value="Orn_DAP_Arg_deC"/>
    <property type="match status" value="1"/>
</dbReference>
<dbReference type="SUPFAM" id="SSF51419">
    <property type="entry name" value="PLP-binding barrel"/>
    <property type="match status" value="1"/>
</dbReference>
<evidence type="ECO:0000256" key="3">
    <source>
        <dbReference type="ARBA" id="ARBA00022793"/>
    </source>
</evidence>
<dbReference type="InterPro" id="IPR022643">
    <property type="entry name" value="De-COase2_C"/>
</dbReference>
<comment type="similarity">
    <text evidence="9">Belongs to the Orn/Lys/Arg decarboxylase class-II family. LysA subfamily.</text>
</comment>
<dbReference type="EC" id="4.1.1.20" evidence="10"/>
<dbReference type="Gene3D" id="2.40.37.10">
    <property type="entry name" value="Lyase, Ornithine Decarboxylase, Chain A, domain 1"/>
    <property type="match status" value="1"/>
</dbReference>
<evidence type="ECO:0000256" key="1">
    <source>
        <dbReference type="ARBA" id="ARBA00001933"/>
    </source>
</evidence>
<dbReference type="InterPro" id="IPR022644">
    <property type="entry name" value="De-COase2_N"/>
</dbReference>
<keyword evidence="4" id="KW-0663">Pyridoxal phosphate</keyword>
<evidence type="ECO:0000256" key="4">
    <source>
        <dbReference type="ARBA" id="ARBA00022898"/>
    </source>
</evidence>
<evidence type="ECO:0000256" key="6">
    <source>
        <dbReference type="ARBA" id="ARBA00023239"/>
    </source>
</evidence>
<dbReference type="PROSITE" id="PS00879">
    <property type="entry name" value="ODR_DC_2_2"/>
    <property type="match status" value="1"/>
</dbReference>
<accession>A0A2H9TAI0</accession>
<evidence type="ECO:0000313" key="13">
    <source>
        <dbReference type="EMBL" id="PJE80128.1"/>
    </source>
</evidence>
<dbReference type="Gene3D" id="3.20.20.10">
    <property type="entry name" value="Alanine racemase"/>
    <property type="match status" value="1"/>
</dbReference>
<keyword evidence="5" id="KW-0457">Lysine biosynthesis</keyword>
<feature type="domain" description="Orn/DAP/Arg decarboxylase 2 N-terminal" evidence="12">
    <location>
        <begin position="36"/>
        <end position="280"/>
    </location>
</feature>
<reference evidence="13" key="1">
    <citation type="journal article" date="2017" name="Appl. Environ. Microbiol.">
        <title>Molecular characterization of an Endozoicomonas-like organism causing infection in king scallop Pecten maximus L.</title>
        <authorList>
            <person name="Cano I."/>
            <person name="van Aerle R."/>
            <person name="Ross S."/>
            <person name="Verner-Jeffreys D.W."/>
            <person name="Paley R.K."/>
            <person name="Rimmer G."/>
            <person name="Ryder D."/>
            <person name="Hooper P."/>
            <person name="Stone D."/>
            <person name="Feist S.W."/>
        </authorList>
    </citation>
    <scope>NUCLEOTIDE SEQUENCE</scope>
</reference>
<dbReference type="PANTHER" id="PTHR43727:SF2">
    <property type="entry name" value="GROUP IV DECARBOXYLASE"/>
    <property type="match status" value="1"/>
</dbReference>
<gene>
    <name evidence="13" type="primary">lysA</name>
    <name evidence="13" type="ORF">CI610_00894</name>
</gene>
<evidence type="ECO:0000256" key="9">
    <source>
        <dbReference type="ARBA" id="ARBA00060983"/>
    </source>
</evidence>
<dbReference type="Pfam" id="PF02784">
    <property type="entry name" value="Orn_Arg_deC_N"/>
    <property type="match status" value="1"/>
</dbReference>
<feature type="domain" description="Orn/DAP/Arg decarboxylase 2 C-terminal" evidence="11">
    <location>
        <begin position="30"/>
        <end position="371"/>
    </location>
</feature>
<evidence type="ECO:0000256" key="2">
    <source>
        <dbReference type="ARBA" id="ARBA00022605"/>
    </source>
</evidence>
<dbReference type="FunFam" id="3.20.20.10:FF:000003">
    <property type="entry name" value="Diaminopimelate decarboxylase"/>
    <property type="match status" value="1"/>
</dbReference>
<sequence>MTGFTHQNNELYAEQLSVSELAERFGTPLYVYSRAALEAGFKRYASPLKDRPHKICYAVKANGNLSILKRLAQLGAGFDIVSEGELKRVLAAGGDPSRVVFSGVGKQRREIRSALTAGIYCFNVESKSELIRIQEEAKAMGSKANVSLRVNPDVDAKTHAYISTGLKNNKFGIAYNKALEVYRYAATLSHIRIMGIDCHIGSQLTDTSPLLAALDRLLVLVDALQKEGITLQHIDIGGGLGICYRDEKEPSVSDYLDDVIQHLGNRKLELVVEPGRSVIAHAGILLTRVELLKSSEFRSFAVVDAAMSDNFRPALYGAWQRIEPVAQSGREHLSSKKYDIVGPVCETADFLGKDRTMALEEGDLLAMHSAGAYGFVMSSNYNCRNRPAEIMVERDQAYLIRRRETIDDQLAYETPYLDN</sequence>
<comment type="cofactor">
    <cofactor evidence="1">
        <name>pyridoxal 5'-phosphate</name>
        <dbReference type="ChEBI" id="CHEBI:597326"/>
    </cofactor>
</comment>
<dbReference type="InterPro" id="IPR000183">
    <property type="entry name" value="Orn/DAP/Arg_de-COase"/>
</dbReference>
<dbReference type="InterPro" id="IPR022657">
    <property type="entry name" value="De-COase2_CS"/>
</dbReference>
<comment type="catalytic activity">
    <reaction evidence="7">
        <text>meso-2,6-diaminopimelate + H(+) = L-lysine + CO2</text>
        <dbReference type="Rhea" id="RHEA:15101"/>
        <dbReference type="ChEBI" id="CHEBI:15378"/>
        <dbReference type="ChEBI" id="CHEBI:16526"/>
        <dbReference type="ChEBI" id="CHEBI:32551"/>
        <dbReference type="ChEBI" id="CHEBI:57791"/>
        <dbReference type="EC" id="4.1.1.20"/>
    </reaction>
</comment>
<keyword evidence="2" id="KW-0028">Amino-acid biosynthesis</keyword>
<dbReference type="HAMAP" id="MF_02120">
    <property type="entry name" value="LysA"/>
    <property type="match status" value="1"/>
</dbReference>
<dbReference type="NCBIfam" id="TIGR01048">
    <property type="entry name" value="lysA"/>
    <property type="match status" value="1"/>
</dbReference>
<dbReference type="InterPro" id="IPR022653">
    <property type="entry name" value="De-COase2_pyr-phos_BS"/>
</dbReference>
<dbReference type="InterPro" id="IPR009006">
    <property type="entry name" value="Ala_racemase/Decarboxylase_C"/>
</dbReference>
<evidence type="ECO:0000259" key="12">
    <source>
        <dbReference type="Pfam" id="PF02784"/>
    </source>
</evidence>
<dbReference type="GO" id="GO:0009089">
    <property type="term" value="P:lysine biosynthetic process via diaminopimelate"/>
    <property type="evidence" value="ECO:0007669"/>
    <property type="project" value="InterPro"/>
</dbReference>
<dbReference type="FunFam" id="2.40.37.10:FF:000003">
    <property type="entry name" value="Diaminopimelate decarboxylase"/>
    <property type="match status" value="1"/>
</dbReference>
<dbReference type="PROSITE" id="PS00878">
    <property type="entry name" value="ODR_DC_2_1"/>
    <property type="match status" value="1"/>
</dbReference>
<dbReference type="InterPro" id="IPR002986">
    <property type="entry name" value="DAP_deCOOHase_LysA"/>
</dbReference>
<comment type="caution">
    <text evidence="13">The sequence shown here is derived from an EMBL/GenBank/DDBJ whole genome shotgun (WGS) entry which is preliminary data.</text>
</comment>
<protein>
    <recommendedName>
        <fullName evidence="10">diaminopimelate decarboxylase</fullName>
        <ecNumber evidence="10">4.1.1.20</ecNumber>
    </recommendedName>
</protein>
<dbReference type="CDD" id="cd06828">
    <property type="entry name" value="PLPDE_III_DapDC"/>
    <property type="match status" value="1"/>
</dbReference>
<dbReference type="GO" id="GO:0008836">
    <property type="term" value="F:diaminopimelate decarboxylase activity"/>
    <property type="evidence" value="ECO:0007669"/>
    <property type="project" value="UniProtKB-EC"/>
</dbReference>
<evidence type="ECO:0000256" key="10">
    <source>
        <dbReference type="ARBA" id="ARBA00066427"/>
    </source>
</evidence>
<dbReference type="PANTHER" id="PTHR43727">
    <property type="entry name" value="DIAMINOPIMELATE DECARBOXYLASE"/>
    <property type="match status" value="1"/>
</dbReference>
<proteinExistence type="inferred from homology"/>
<keyword evidence="6 13" id="KW-0456">Lyase</keyword>
<evidence type="ECO:0000256" key="8">
    <source>
        <dbReference type="ARBA" id="ARBA00060643"/>
    </source>
</evidence>